<dbReference type="Pfam" id="PF00892">
    <property type="entry name" value="EamA"/>
    <property type="match status" value="1"/>
</dbReference>
<dbReference type="AlphaFoldDB" id="A0A1M5R4L7"/>
<dbReference type="GO" id="GO:0016020">
    <property type="term" value="C:membrane"/>
    <property type="evidence" value="ECO:0007669"/>
    <property type="project" value="InterPro"/>
</dbReference>
<feature type="transmembrane region" description="Helical" evidence="1">
    <location>
        <begin position="6"/>
        <end position="23"/>
    </location>
</feature>
<dbReference type="Proteomes" id="UP000184357">
    <property type="component" value="Unassembled WGS sequence"/>
</dbReference>
<accession>A0A1M5R4L7</accession>
<dbReference type="OrthoDB" id="156473at2157"/>
<name>A0A1M5R4L7_9EURY</name>
<keyword evidence="1" id="KW-1133">Transmembrane helix</keyword>
<dbReference type="EMBL" id="FQWV01000005">
    <property type="protein sequence ID" value="SHH20713.1"/>
    <property type="molecule type" value="Genomic_DNA"/>
</dbReference>
<reference evidence="3 4" key="1">
    <citation type="submission" date="2016-11" db="EMBL/GenBank/DDBJ databases">
        <authorList>
            <person name="Jaros S."/>
            <person name="Januszkiewicz K."/>
            <person name="Wedrychowicz H."/>
        </authorList>
    </citation>
    <scope>NUCLEOTIDE SEQUENCE [LARGE SCALE GENOMIC DNA]</scope>
    <source>
        <strain evidence="3 4">DSM 9297</strain>
    </source>
</reference>
<keyword evidence="1" id="KW-0472">Membrane</keyword>
<feature type="transmembrane region" description="Helical" evidence="1">
    <location>
        <begin position="68"/>
        <end position="89"/>
    </location>
</feature>
<evidence type="ECO:0000256" key="1">
    <source>
        <dbReference type="SAM" id="Phobius"/>
    </source>
</evidence>
<gene>
    <name evidence="3" type="ORF">SAMN05443636_2033</name>
</gene>
<dbReference type="InterPro" id="IPR037185">
    <property type="entry name" value="EmrE-like"/>
</dbReference>
<proteinExistence type="predicted"/>
<dbReference type="Gene3D" id="1.10.3730.20">
    <property type="match status" value="1"/>
</dbReference>
<evidence type="ECO:0000313" key="4">
    <source>
        <dbReference type="Proteomes" id="UP000184357"/>
    </source>
</evidence>
<sequence>MNYIVWSVVALAAYSFVAPLMRLATAGEGAIPSTVAAFVANSVLVVATLAVIGFTGDGVVEHLTDPRMGYVLAAGACLSVGILAYYRALSVGRVSIVAPIFAMFFVASSAVGVVLLDEPVTARKLLGVGFAVVAVVLVAGE</sequence>
<protein>
    <submittedName>
        <fullName evidence="3">Transporter family protein</fullName>
    </submittedName>
</protein>
<evidence type="ECO:0000313" key="3">
    <source>
        <dbReference type="EMBL" id="SHH20713.1"/>
    </source>
</evidence>
<feature type="transmembrane region" description="Helical" evidence="1">
    <location>
        <begin position="35"/>
        <end position="56"/>
    </location>
</feature>
<keyword evidence="1" id="KW-0812">Transmembrane</keyword>
<dbReference type="SUPFAM" id="SSF103481">
    <property type="entry name" value="Multidrug resistance efflux transporter EmrE"/>
    <property type="match status" value="1"/>
</dbReference>
<feature type="domain" description="EamA" evidence="2">
    <location>
        <begin position="3"/>
        <end position="138"/>
    </location>
</feature>
<evidence type="ECO:0000259" key="2">
    <source>
        <dbReference type="Pfam" id="PF00892"/>
    </source>
</evidence>
<dbReference type="InterPro" id="IPR000620">
    <property type="entry name" value="EamA_dom"/>
</dbReference>
<keyword evidence="4" id="KW-1185">Reference proteome</keyword>
<dbReference type="RefSeq" id="WP_073309164.1">
    <property type="nucleotide sequence ID" value="NZ_FQWV01000005.1"/>
</dbReference>
<feature type="transmembrane region" description="Helical" evidence="1">
    <location>
        <begin position="96"/>
        <end position="116"/>
    </location>
</feature>
<feature type="transmembrane region" description="Helical" evidence="1">
    <location>
        <begin position="122"/>
        <end position="140"/>
    </location>
</feature>
<dbReference type="STRING" id="43928.SAMN05443636_2033"/>
<organism evidence="3 4">
    <name type="scientific">Halobaculum gomorrense</name>
    <dbReference type="NCBI Taxonomy" id="43928"/>
    <lineage>
        <taxon>Archaea</taxon>
        <taxon>Methanobacteriati</taxon>
        <taxon>Methanobacteriota</taxon>
        <taxon>Stenosarchaea group</taxon>
        <taxon>Halobacteria</taxon>
        <taxon>Halobacteriales</taxon>
        <taxon>Haloferacaceae</taxon>
        <taxon>Halobaculum</taxon>
    </lineage>
</organism>